<dbReference type="PROSITE" id="PS00857">
    <property type="entry name" value="PREPHENATE_DEHYDR_1"/>
    <property type="match status" value="1"/>
</dbReference>
<feature type="binding site" evidence="19">
    <location>
        <position position="28"/>
    </location>
    <ligand>
        <name>substrate</name>
    </ligand>
</feature>
<dbReference type="eggNOG" id="COG1605">
    <property type="taxonomic scope" value="Bacteria"/>
</dbReference>
<dbReference type="Proteomes" id="UP000006811">
    <property type="component" value="Chromosome"/>
</dbReference>
<dbReference type="AlphaFoldDB" id="F7WZH5"/>
<dbReference type="InterPro" id="IPR002701">
    <property type="entry name" value="CM_II_prokaryot"/>
</dbReference>
<comment type="function">
    <text evidence="2">Catalyzes the Claisen rearrangement of chorismate to prephenate and the decarboxylation/dehydration of prephenate to phenylpyruvate.</text>
</comment>
<dbReference type="GO" id="GO:0046417">
    <property type="term" value="P:chorismate metabolic process"/>
    <property type="evidence" value="ECO:0007669"/>
    <property type="project" value="InterPro"/>
</dbReference>
<feature type="binding site" evidence="19">
    <location>
        <position position="39"/>
    </location>
    <ligand>
        <name>substrate</name>
    </ligand>
</feature>
<dbReference type="Pfam" id="PF00800">
    <property type="entry name" value="PDT"/>
    <property type="match status" value="1"/>
</dbReference>
<keyword evidence="11" id="KW-0057">Aromatic amino acid biosynthesis</keyword>
<dbReference type="PROSITE" id="PS51168">
    <property type="entry name" value="CHORISMATE_MUT_2"/>
    <property type="match status" value="1"/>
</dbReference>
<name>F7WZH5_9GAMM</name>
<proteinExistence type="predicted"/>
<comment type="catalytic activity">
    <reaction evidence="1">
        <text>chorismate = prephenate</text>
        <dbReference type="Rhea" id="RHEA:13897"/>
        <dbReference type="ChEBI" id="CHEBI:29748"/>
        <dbReference type="ChEBI" id="CHEBI:29934"/>
        <dbReference type="EC" id="5.4.99.5"/>
    </reaction>
</comment>
<dbReference type="HOGENOM" id="CLU_035008_1_0_6"/>
<evidence type="ECO:0000256" key="5">
    <source>
        <dbReference type="ARBA" id="ARBA00004817"/>
    </source>
</evidence>
<evidence type="ECO:0000256" key="20">
    <source>
        <dbReference type="PIRSR" id="PIRSR001500-2"/>
    </source>
</evidence>
<dbReference type="GO" id="GO:0009094">
    <property type="term" value="P:L-phenylalanine biosynthetic process"/>
    <property type="evidence" value="ECO:0007669"/>
    <property type="project" value="UniProtKB-UniPathway"/>
</dbReference>
<evidence type="ECO:0000256" key="10">
    <source>
        <dbReference type="ARBA" id="ARBA00022605"/>
    </source>
</evidence>
<dbReference type="InterPro" id="IPR008242">
    <property type="entry name" value="Chor_mutase/pphenate_deHydtase"/>
</dbReference>
<dbReference type="InterPro" id="IPR001086">
    <property type="entry name" value="Preph_deHydtase"/>
</dbReference>
<sequence length="386" mass="45359">MNKKNILELLRNRINYIDQKIIVLLSQRQSLSIDIANKKIRYGLKIRDSIRENLLLKKLYTICIKNNINYQYIIKIFNIIIDDSVKIQKEWTNVFNQLNTNKKKLCCAVLGPQGSYSNLTFNTLLKQKNFFLKEYECSTFSSIMDNLNNNICQFALLPIKNSIAGIIPETYEILQKKNLYIIKEIYVNIKHSLLVLKGTYFSEINKIYTHIQPFQQCKKFIKNFTHWKINYTNSSANAMKKISLKKDNTLAAIGHKIGGKIYKLQEIAKNLSNSSDNITRFILLSTKLNKNIQNQKSKTTFFVKFIKQNININEIINIFKKQNLEVTNITWTFDIKNKDKKIYYFDINTIIDNQLLFHYLKKIQKNIYCINILGSYPIENNAINIE</sequence>
<protein>
    <recommendedName>
        <fullName evidence="8">Bifunctional chorismate mutase/prephenate dehydratase</fullName>
        <ecNumber evidence="7">4.2.1.51</ecNumber>
        <ecNumber evidence="6">5.4.99.5</ecNumber>
    </recommendedName>
    <alternativeName>
        <fullName evidence="17">Chorismate mutase-prephenate dehydratase</fullName>
    </alternativeName>
    <alternativeName>
        <fullName evidence="16">p-protein</fullName>
    </alternativeName>
</protein>
<dbReference type="PANTHER" id="PTHR21022">
    <property type="entry name" value="PREPHENATE DEHYDRATASE P PROTEIN"/>
    <property type="match status" value="1"/>
</dbReference>
<evidence type="ECO:0000256" key="17">
    <source>
        <dbReference type="ARBA" id="ARBA00031520"/>
    </source>
</evidence>
<dbReference type="Gene3D" id="3.40.190.10">
    <property type="entry name" value="Periplasmic binding protein-like II"/>
    <property type="match status" value="2"/>
</dbReference>
<evidence type="ECO:0000256" key="18">
    <source>
        <dbReference type="ARBA" id="ARBA00047848"/>
    </source>
</evidence>
<dbReference type="UniPathway" id="UPA00121">
    <property type="reaction ID" value="UER00345"/>
</dbReference>
<evidence type="ECO:0000256" key="6">
    <source>
        <dbReference type="ARBA" id="ARBA00012404"/>
    </source>
</evidence>
<dbReference type="SUPFAM" id="SSF48600">
    <property type="entry name" value="Chorismate mutase II"/>
    <property type="match status" value="1"/>
</dbReference>
<evidence type="ECO:0000256" key="13">
    <source>
        <dbReference type="ARBA" id="ARBA00023235"/>
    </source>
</evidence>
<keyword evidence="9" id="KW-0963">Cytoplasm</keyword>
<dbReference type="PIRSF" id="PIRSF001500">
    <property type="entry name" value="Chor_mut_pdt_Ppr"/>
    <property type="match status" value="1"/>
</dbReference>
<evidence type="ECO:0000313" key="24">
    <source>
        <dbReference type="Proteomes" id="UP000006811"/>
    </source>
</evidence>
<keyword evidence="12" id="KW-0584">Phenylalanine biosynthesis</keyword>
<feature type="domain" description="Prephenate dehydratase" evidence="22">
    <location>
        <begin position="106"/>
        <end position="286"/>
    </location>
</feature>
<comment type="catalytic activity">
    <reaction evidence="18">
        <text>prephenate + H(+) = 3-phenylpyruvate + CO2 + H2O</text>
        <dbReference type="Rhea" id="RHEA:21648"/>
        <dbReference type="ChEBI" id="CHEBI:15377"/>
        <dbReference type="ChEBI" id="CHEBI:15378"/>
        <dbReference type="ChEBI" id="CHEBI:16526"/>
        <dbReference type="ChEBI" id="CHEBI:18005"/>
        <dbReference type="ChEBI" id="CHEBI:29934"/>
        <dbReference type="EC" id="4.2.1.51"/>
    </reaction>
</comment>
<feature type="domain" description="Chorismate mutase" evidence="21">
    <location>
        <begin position="1"/>
        <end position="92"/>
    </location>
</feature>
<dbReference type="InterPro" id="IPR036263">
    <property type="entry name" value="Chorismate_II_sf"/>
</dbReference>
<comment type="pathway">
    <text evidence="5">Metabolic intermediate biosynthesis; prephenate biosynthesis; prephenate from chorismate: step 1/1.</text>
</comment>
<dbReference type="eggNOG" id="COG0077">
    <property type="taxonomic scope" value="Bacteria"/>
</dbReference>
<evidence type="ECO:0000256" key="8">
    <source>
        <dbReference type="ARBA" id="ARBA00014401"/>
    </source>
</evidence>
<dbReference type="STRING" id="261317.BCTU_258"/>
<comment type="subcellular location">
    <subcellularLocation>
        <location evidence="3">Cytoplasm</location>
    </subcellularLocation>
</comment>
<evidence type="ECO:0000256" key="16">
    <source>
        <dbReference type="ARBA" id="ARBA00031175"/>
    </source>
</evidence>
<dbReference type="EMBL" id="CP001817">
    <property type="protein sequence ID" value="AEH39838.1"/>
    <property type="molecule type" value="Genomic_DNA"/>
</dbReference>
<feature type="binding site" evidence="19">
    <location>
        <position position="48"/>
    </location>
    <ligand>
        <name>substrate</name>
    </ligand>
</feature>
<comment type="pathway">
    <text evidence="4">Amino-acid biosynthesis; L-phenylalanine biosynthesis; phenylpyruvate from prephenate: step 1/1.</text>
</comment>
<evidence type="ECO:0000256" key="1">
    <source>
        <dbReference type="ARBA" id="ARBA00000824"/>
    </source>
</evidence>
<evidence type="ECO:0000256" key="2">
    <source>
        <dbReference type="ARBA" id="ARBA00002364"/>
    </source>
</evidence>
<evidence type="ECO:0000256" key="12">
    <source>
        <dbReference type="ARBA" id="ARBA00023222"/>
    </source>
</evidence>
<feature type="binding site" evidence="19">
    <location>
        <position position="52"/>
    </location>
    <ligand>
        <name>substrate</name>
    </ligand>
</feature>
<dbReference type="EC" id="4.2.1.51" evidence="7"/>
<gene>
    <name evidence="23" type="primary">pheA</name>
    <name evidence="23" type="ORF">BCTU_258</name>
</gene>
<feature type="binding site" evidence="19">
    <location>
        <position position="88"/>
    </location>
    <ligand>
        <name>substrate</name>
    </ligand>
</feature>
<evidence type="ECO:0000256" key="14">
    <source>
        <dbReference type="ARBA" id="ARBA00023239"/>
    </source>
</evidence>
<keyword evidence="14" id="KW-0456">Lyase</keyword>
<evidence type="ECO:0000256" key="9">
    <source>
        <dbReference type="ARBA" id="ARBA00022490"/>
    </source>
</evidence>
<evidence type="ECO:0000256" key="4">
    <source>
        <dbReference type="ARBA" id="ARBA00004741"/>
    </source>
</evidence>
<dbReference type="Pfam" id="PF01817">
    <property type="entry name" value="CM_2"/>
    <property type="match status" value="1"/>
</dbReference>
<dbReference type="GO" id="GO:0004664">
    <property type="term" value="F:prephenate dehydratase activity"/>
    <property type="evidence" value="ECO:0007669"/>
    <property type="project" value="UniProtKB-EC"/>
</dbReference>
<dbReference type="GO" id="GO:0005737">
    <property type="term" value="C:cytoplasm"/>
    <property type="evidence" value="ECO:0007669"/>
    <property type="project" value="UniProtKB-SubCell"/>
</dbReference>
<evidence type="ECO:0000256" key="7">
    <source>
        <dbReference type="ARBA" id="ARBA00013147"/>
    </source>
</evidence>
<keyword evidence="15" id="KW-0511">Multifunctional enzyme</keyword>
<dbReference type="KEGG" id="baj:BCTU_258"/>
<reference evidence="23 24" key="1">
    <citation type="journal article" date="2011" name="Appl. Environ. Microbiol.">
        <title>The genome of Buchnera aphidicola from the aphid Cinara tujafilina provides new clues about the evolutionary history of metabolic losses in bacterial endosymbionts.</title>
        <authorList>
            <person name="Lamelas A."/>
            <person name="Gosalbes M.J."/>
            <person name="Moya A."/>
            <person name="Latorre A."/>
        </authorList>
    </citation>
    <scope>NUCLEOTIDE SEQUENCE [LARGE SCALE GENOMIC DNA]</scope>
    <source>
        <strain evidence="24">Cinara tujafilina</strain>
    </source>
</reference>
<dbReference type="InterPro" id="IPR036979">
    <property type="entry name" value="CM_dom_sf"/>
</dbReference>
<evidence type="ECO:0000259" key="21">
    <source>
        <dbReference type="PROSITE" id="PS51168"/>
    </source>
</evidence>
<dbReference type="OrthoDB" id="9802281at2"/>
<dbReference type="Gene3D" id="1.20.59.10">
    <property type="entry name" value="Chorismate mutase"/>
    <property type="match status" value="1"/>
</dbReference>
<dbReference type="UniPathway" id="UPA00120">
    <property type="reaction ID" value="UER00203"/>
</dbReference>
<dbReference type="PANTHER" id="PTHR21022:SF19">
    <property type="entry name" value="PREPHENATE DEHYDRATASE-RELATED"/>
    <property type="match status" value="1"/>
</dbReference>
<keyword evidence="13" id="KW-0413">Isomerase</keyword>
<evidence type="ECO:0000259" key="22">
    <source>
        <dbReference type="PROSITE" id="PS51171"/>
    </source>
</evidence>
<dbReference type="Gene3D" id="3.30.70.260">
    <property type="match status" value="1"/>
</dbReference>
<evidence type="ECO:0000256" key="3">
    <source>
        <dbReference type="ARBA" id="ARBA00004496"/>
    </source>
</evidence>
<dbReference type="SUPFAM" id="SSF53850">
    <property type="entry name" value="Periplasmic binding protein-like II"/>
    <property type="match status" value="1"/>
</dbReference>
<accession>F7WZH5</accession>
<keyword evidence="10" id="KW-0028">Amino-acid biosynthesis</keyword>
<dbReference type="SMART" id="SM00830">
    <property type="entry name" value="CM_2"/>
    <property type="match status" value="1"/>
</dbReference>
<feature type="site" description="Essential for prephenate dehydratase activity" evidence="20">
    <location>
        <position position="279"/>
    </location>
</feature>
<feature type="binding site" evidence="19">
    <location>
        <position position="84"/>
    </location>
    <ligand>
        <name>substrate</name>
    </ligand>
</feature>
<evidence type="ECO:0000256" key="15">
    <source>
        <dbReference type="ARBA" id="ARBA00023268"/>
    </source>
</evidence>
<feature type="binding site" evidence="19">
    <location>
        <position position="11"/>
    </location>
    <ligand>
        <name>substrate</name>
    </ligand>
</feature>
<organism evidence="23 24">
    <name type="scientific">Buchnera aphidicola</name>
    <name type="common">Cinara tujafilina</name>
    <dbReference type="NCBI Taxonomy" id="261317"/>
    <lineage>
        <taxon>Bacteria</taxon>
        <taxon>Pseudomonadati</taxon>
        <taxon>Pseudomonadota</taxon>
        <taxon>Gammaproteobacteria</taxon>
        <taxon>Enterobacterales</taxon>
        <taxon>Erwiniaceae</taxon>
        <taxon>Buchnera</taxon>
    </lineage>
</organism>
<dbReference type="GO" id="GO:0004106">
    <property type="term" value="F:chorismate mutase activity"/>
    <property type="evidence" value="ECO:0007669"/>
    <property type="project" value="UniProtKB-EC"/>
</dbReference>
<keyword evidence="24" id="KW-1185">Reference proteome</keyword>
<evidence type="ECO:0000256" key="11">
    <source>
        <dbReference type="ARBA" id="ARBA00023141"/>
    </source>
</evidence>
<evidence type="ECO:0000313" key="23">
    <source>
        <dbReference type="EMBL" id="AEH39838.1"/>
    </source>
</evidence>
<dbReference type="CDD" id="cd13631">
    <property type="entry name" value="PBP2_Ct-PDT_like"/>
    <property type="match status" value="1"/>
</dbReference>
<evidence type="ECO:0000256" key="19">
    <source>
        <dbReference type="PIRSR" id="PIRSR001500-1"/>
    </source>
</evidence>
<dbReference type="PROSITE" id="PS51171">
    <property type="entry name" value="PREPHENATE_DEHYDR_3"/>
    <property type="match status" value="1"/>
</dbReference>
<dbReference type="InterPro" id="IPR018528">
    <property type="entry name" value="Preph_deHydtase_CS"/>
</dbReference>
<dbReference type="EC" id="5.4.99.5" evidence="6"/>